<evidence type="ECO:0000313" key="1">
    <source>
        <dbReference type="EMBL" id="SHJ46520.1"/>
    </source>
</evidence>
<reference evidence="2 5" key="1">
    <citation type="submission" date="2016-11" db="EMBL/GenBank/DDBJ databases">
        <authorList>
            <person name="Varghese N."/>
            <person name="Submissions S."/>
        </authorList>
    </citation>
    <scope>NUCLEOTIDE SEQUENCE [LARGE SCALE GENOMIC DNA]</scope>
    <source>
        <strain evidence="2 5">DSM 15287</strain>
    </source>
</reference>
<dbReference type="EMBL" id="FQZD01000043">
    <property type="protein sequence ID" value="SHJ84990.1"/>
    <property type="molecule type" value="Genomic_DNA"/>
</dbReference>
<evidence type="ECO:0000313" key="5">
    <source>
        <dbReference type="Proteomes" id="UP000322917"/>
    </source>
</evidence>
<dbReference type="EMBL" id="FQZD01000078">
    <property type="protein sequence ID" value="SHK07728.1"/>
    <property type="molecule type" value="Genomic_DNA"/>
</dbReference>
<dbReference type="EMBL" id="FQZD01000035">
    <property type="protein sequence ID" value="SHJ73930.1"/>
    <property type="molecule type" value="Genomic_DNA"/>
</dbReference>
<evidence type="ECO:0000313" key="4">
    <source>
        <dbReference type="EMBL" id="SHK07728.1"/>
    </source>
</evidence>
<proteinExistence type="predicted"/>
<dbReference type="Proteomes" id="UP000322917">
    <property type="component" value="Unassembled WGS sequence"/>
</dbReference>
<accession>A0A1M6LRV4</accession>
<keyword evidence="5" id="KW-1185">Reference proteome</keyword>
<dbReference type="EMBL" id="FQZD01000022">
    <property type="protein sequence ID" value="SHJ46520.1"/>
    <property type="molecule type" value="Genomic_DNA"/>
</dbReference>
<gene>
    <name evidence="1" type="ORF">SAMN02745170_02616</name>
    <name evidence="2" type="ORF">SAMN02745170_03214</name>
    <name evidence="3" type="ORF">SAMN02745170_03487</name>
    <name evidence="4" type="ORF">SAMN02745170_04045</name>
</gene>
<dbReference type="AlphaFoldDB" id="A0A1M6LRV4"/>
<evidence type="ECO:0000313" key="3">
    <source>
        <dbReference type="EMBL" id="SHJ84990.1"/>
    </source>
</evidence>
<organism evidence="2 5">
    <name type="scientific">Propionispora hippei DSM 15287</name>
    <dbReference type="NCBI Taxonomy" id="1123003"/>
    <lineage>
        <taxon>Bacteria</taxon>
        <taxon>Bacillati</taxon>
        <taxon>Bacillota</taxon>
        <taxon>Negativicutes</taxon>
        <taxon>Selenomonadales</taxon>
        <taxon>Sporomusaceae</taxon>
        <taxon>Propionispora</taxon>
    </lineage>
</organism>
<evidence type="ECO:0000313" key="2">
    <source>
        <dbReference type="EMBL" id="SHJ73930.1"/>
    </source>
</evidence>
<sequence>MKTSRTWYTQRSRNRSRDGLEITPLLEHDQIVLEYRELLINSEQ</sequence>
<protein>
    <submittedName>
        <fullName evidence="2">Uncharacterized protein</fullName>
    </submittedName>
</protein>
<name>A0A1M6LRV4_9FIRM</name>